<keyword evidence="3" id="KW-0808">Transferase</keyword>
<dbReference type="Pfam" id="PF00069">
    <property type="entry name" value="Pkinase"/>
    <property type="match status" value="1"/>
</dbReference>
<dbReference type="InterPro" id="IPR011009">
    <property type="entry name" value="Kinase-like_dom_sf"/>
</dbReference>
<reference evidence="3 5" key="2">
    <citation type="submission" date="2018-06" db="EMBL/GenBank/DDBJ databases">
        <authorList>
            <consortium name="Pathogen Informatics"/>
            <person name="Doyle S."/>
        </authorList>
    </citation>
    <scope>NUCLEOTIDE SEQUENCE [LARGE SCALE GENOMIC DNA]</scope>
    <source>
        <strain evidence="3 5">NCTC12120</strain>
    </source>
</reference>
<geneLocation type="plasmid" evidence="2">
    <name>unnamed</name>
</geneLocation>
<protein>
    <submittedName>
        <fullName evidence="3">Serine/threonine protein kinase</fullName>
    </submittedName>
</protein>
<keyword evidence="2" id="KW-0614">Plasmid</keyword>
<sequence length="167" mass="18962">MVLLNKVFRRNSSNSSVGENVLGVGAGGIVYDIGNGYVRKELRGIGAMFGVEDEVRIFRMVHGNDSAEMINRTTMTMRKIPGESLQFYDKSTLSLQDRNQLITTVQNIHNMNIYHGDLKSTNILFDESLRQFNLIDFGLSRHPAENYLLAQEMERLHVMIGNWPPTL</sequence>
<dbReference type="SUPFAM" id="SSF56112">
    <property type="entry name" value="Protein kinase-like (PK-like)"/>
    <property type="match status" value="1"/>
</dbReference>
<accession>A0A291E681</accession>
<dbReference type="Proteomes" id="UP000251197">
    <property type="component" value="Unassembled WGS sequence"/>
</dbReference>
<dbReference type="RefSeq" id="WP_061277648.1">
    <property type="nucleotide sequence ID" value="NZ_CP023526.1"/>
</dbReference>
<dbReference type="PROSITE" id="PS00108">
    <property type="entry name" value="PROTEIN_KINASE_ST"/>
    <property type="match status" value="1"/>
</dbReference>
<dbReference type="InterPro" id="IPR008271">
    <property type="entry name" value="Ser/Thr_kinase_AS"/>
</dbReference>
<evidence type="ECO:0000259" key="1">
    <source>
        <dbReference type="PROSITE" id="PS50011"/>
    </source>
</evidence>
<dbReference type="GO" id="GO:0004674">
    <property type="term" value="F:protein serine/threonine kinase activity"/>
    <property type="evidence" value="ECO:0007669"/>
    <property type="project" value="UniProtKB-KW"/>
</dbReference>
<dbReference type="EMBL" id="UAVU01000009">
    <property type="protein sequence ID" value="SQC92150.1"/>
    <property type="molecule type" value="Genomic_DNA"/>
</dbReference>
<dbReference type="InterPro" id="IPR000719">
    <property type="entry name" value="Prot_kinase_dom"/>
</dbReference>
<dbReference type="Proteomes" id="UP000217979">
    <property type="component" value="Plasmid unnamed"/>
</dbReference>
<evidence type="ECO:0000313" key="3">
    <source>
        <dbReference type="EMBL" id="SQC92150.1"/>
    </source>
</evidence>
<feature type="domain" description="Protein kinase" evidence="1">
    <location>
        <begin position="1"/>
        <end position="167"/>
    </location>
</feature>
<proteinExistence type="predicted"/>
<name>A0A291E681_9ENTR</name>
<dbReference type="AlphaFoldDB" id="A0A291E681"/>
<evidence type="ECO:0000313" key="4">
    <source>
        <dbReference type="Proteomes" id="UP000217979"/>
    </source>
</evidence>
<keyword evidence="3" id="KW-0418">Kinase</keyword>
<keyword evidence="3" id="KW-0723">Serine/threonine-protein kinase</keyword>
<dbReference type="PROSITE" id="PS50011">
    <property type="entry name" value="PROTEIN_KINASE_DOM"/>
    <property type="match status" value="1"/>
</dbReference>
<evidence type="ECO:0000313" key="5">
    <source>
        <dbReference type="Proteomes" id="UP000251197"/>
    </source>
</evidence>
<organism evidence="2 4">
    <name type="scientific">Cedecea neteri</name>
    <dbReference type="NCBI Taxonomy" id="158822"/>
    <lineage>
        <taxon>Bacteria</taxon>
        <taxon>Pseudomonadati</taxon>
        <taxon>Pseudomonadota</taxon>
        <taxon>Gammaproteobacteria</taxon>
        <taxon>Enterobacterales</taxon>
        <taxon>Enterobacteriaceae</taxon>
        <taxon>Cedecea</taxon>
    </lineage>
</organism>
<dbReference type="EMBL" id="CP023526">
    <property type="protein sequence ID" value="ATF95432.1"/>
    <property type="molecule type" value="Genomic_DNA"/>
</dbReference>
<evidence type="ECO:0000313" key="2">
    <source>
        <dbReference type="EMBL" id="ATF95432.1"/>
    </source>
</evidence>
<gene>
    <name evidence="2" type="ORF">CO704_25470</name>
    <name evidence="3" type="ORF">NCTC12120_05339</name>
</gene>
<dbReference type="GO" id="GO:0005524">
    <property type="term" value="F:ATP binding"/>
    <property type="evidence" value="ECO:0007669"/>
    <property type="project" value="InterPro"/>
</dbReference>
<reference evidence="2 4" key="1">
    <citation type="submission" date="2017-09" db="EMBL/GenBank/DDBJ databases">
        <title>FDA dAtabase for Regulatory Grade micrObial Sequences (FDA-ARGOS): Supporting development and validation of Infectious Disease Dx tests.</title>
        <authorList>
            <person name="Minogue T."/>
            <person name="Wolcott M."/>
            <person name="Wasieloski L."/>
            <person name="Aguilar W."/>
            <person name="Moore D."/>
            <person name="Tallon L."/>
            <person name="Sadzewicz L."/>
            <person name="Ott S."/>
            <person name="Zhao X."/>
            <person name="Nagaraj S."/>
            <person name="Vavikolanu K."/>
            <person name="Aluvathingal J."/>
            <person name="Nadendla S."/>
            <person name="Sichtig H."/>
        </authorList>
    </citation>
    <scope>NUCLEOTIDE SEQUENCE [LARGE SCALE GENOMIC DNA]</scope>
    <source>
        <strain evidence="2 4">FDAARGOS_392</strain>
        <plasmid evidence="4">Plasmid unnamed</plasmid>
        <plasmid evidence="2">unnamed</plasmid>
    </source>
</reference>
<dbReference type="Gene3D" id="1.10.510.10">
    <property type="entry name" value="Transferase(Phosphotransferase) domain 1"/>
    <property type="match status" value="1"/>
</dbReference>